<dbReference type="GO" id="GO:0003677">
    <property type="term" value="F:DNA binding"/>
    <property type="evidence" value="ECO:0007669"/>
    <property type="project" value="UniProtKB-KW"/>
</dbReference>
<keyword evidence="2 8" id="KW-0805">Transcription regulation</keyword>
<feature type="region of interest" description="Disordered" evidence="9">
    <location>
        <begin position="1"/>
        <end position="56"/>
    </location>
</feature>
<evidence type="ECO:0000313" key="10">
    <source>
        <dbReference type="EMBL" id="KAF5935261.1"/>
    </source>
</evidence>
<evidence type="ECO:0000256" key="4">
    <source>
        <dbReference type="ARBA" id="ARBA00023159"/>
    </source>
</evidence>
<reference evidence="10 11" key="2">
    <citation type="submission" date="2020-07" db="EMBL/GenBank/DDBJ databases">
        <title>Genome assembly of wild tea tree DASZ reveals pedigree and selection history of tea varieties.</title>
        <authorList>
            <person name="Zhang W."/>
        </authorList>
    </citation>
    <scope>NUCLEOTIDE SEQUENCE [LARGE SCALE GENOMIC DNA]</scope>
    <source>
        <strain evidence="11">cv. G240</strain>
        <tissue evidence="10">Leaf</tissue>
    </source>
</reference>
<dbReference type="GO" id="GO:0016602">
    <property type="term" value="C:CCAAT-binding factor complex"/>
    <property type="evidence" value="ECO:0007669"/>
    <property type="project" value="InterPro"/>
</dbReference>
<accession>A0A7J7G5M5</accession>
<keyword evidence="5 8" id="KW-0804">Transcription</keyword>
<dbReference type="PROSITE" id="PS51152">
    <property type="entry name" value="NFYA_HAP2_2"/>
    <property type="match status" value="1"/>
</dbReference>
<evidence type="ECO:0000256" key="6">
    <source>
        <dbReference type="ARBA" id="ARBA00023242"/>
    </source>
</evidence>
<keyword evidence="3 8" id="KW-0238">DNA-binding</keyword>
<comment type="subunit">
    <text evidence="7">Heterotrimeric transcription factor composed of three components, NF-YA, NF-YB and NF-YC. NF-YB and NF-YC must interact and dimerize for NF-YA association and DNA binding.</text>
</comment>
<dbReference type="InterPro" id="IPR018362">
    <property type="entry name" value="CCAAT-binding_factor_CS"/>
</dbReference>
<evidence type="ECO:0000256" key="2">
    <source>
        <dbReference type="ARBA" id="ARBA00023015"/>
    </source>
</evidence>
<evidence type="ECO:0000256" key="1">
    <source>
        <dbReference type="ARBA" id="ARBA00004123"/>
    </source>
</evidence>
<dbReference type="Pfam" id="PF02045">
    <property type="entry name" value="CBFB_NFYA"/>
    <property type="match status" value="1"/>
</dbReference>
<protein>
    <recommendedName>
        <fullName evidence="8">Nuclear transcription factor Y subunit</fullName>
    </recommendedName>
</protein>
<evidence type="ECO:0000256" key="9">
    <source>
        <dbReference type="SAM" id="MobiDB-lite"/>
    </source>
</evidence>
<evidence type="ECO:0000256" key="8">
    <source>
        <dbReference type="RuleBase" id="RU367155"/>
    </source>
</evidence>
<organism evidence="10 11">
    <name type="scientific">Camellia sinensis</name>
    <name type="common">Tea plant</name>
    <name type="synonym">Thea sinensis</name>
    <dbReference type="NCBI Taxonomy" id="4442"/>
    <lineage>
        <taxon>Eukaryota</taxon>
        <taxon>Viridiplantae</taxon>
        <taxon>Streptophyta</taxon>
        <taxon>Embryophyta</taxon>
        <taxon>Tracheophyta</taxon>
        <taxon>Spermatophyta</taxon>
        <taxon>Magnoliopsida</taxon>
        <taxon>eudicotyledons</taxon>
        <taxon>Gunneridae</taxon>
        <taxon>Pentapetalae</taxon>
        <taxon>asterids</taxon>
        <taxon>Ericales</taxon>
        <taxon>Theaceae</taxon>
        <taxon>Camellia</taxon>
    </lineage>
</organism>
<dbReference type="EMBL" id="JACBKZ010000013">
    <property type="protein sequence ID" value="KAF5935261.1"/>
    <property type="molecule type" value="Genomic_DNA"/>
</dbReference>
<name>A0A7J7G5M5_CAMSI</name>
<feature type="compositionally biased region" description="Polar residues" evidence="9">
    <location>
        <begin position="40"/>
        <end position="52"/>
    </location>
</feature>
<dbReference type="PRINTS" id="PR00616">
    <property type="entry name" value="CCAATSUBUNTB"/>
</dbReference>
<comment type="subcellular location">
    <subcellularLocation>
        <location evidence="1 8">Nucleus</location>
    </subcellularLocation>
</comment>
<evidence type="ECO:0000256" key="5">
    <source>
        <dbReference type="ARBA" id="ARBA00023163"/>
    </source>
</evidence>
<comment type="caution">
    <text evidence="10">The sequence shown here is derived from an EMBL/GenBank/DDBJ whole genome shotgun (WGS) entry which is preliminary data.</text>
</comment>
<dbReference type="Gene3D" id="6.10.250.2430">
    <property type="match status" value="1"/>
</dbReference>
<comment type="function">
    <text evidence="8">Component of the sequence-specific heterotrimeric transcription factor (NF-Y) which specifically recognizes a 5'-CCAAT-3' box motif found in the promoters of its target genes.</text>
</comment>
<dbReference type="PROSITE" id="PS00686">
    <property type="entry name" value="NFYA_HAP2_1"/>
    <property type="match status" value="1"/>
</dbReference>
<proteinExistence type="inferred from homology"/>
<comment type="similarity">
    <text evidence="8">Belongs to the NFYA/HAP2 subunit family.</text>
</comment>
<dbReference type="GO" id="GO:0003700">
    <property type="term" value="F:DNA-binding transcription factor activity"/>
    <property type="evidence" value="ECO:0007669"/>
    <property type="project" value="UniProtKB-UniRule"/>
</dbReference>
<keyword evidence="11" id="KW-1185">Reference proteome</keyword>
<evidence type="ECO:0000256" key="3">
    <source>
        <dbReference type="ARBA" id="ARBA00023125"/>
    </source>
</evidence>
<gene>
    <name evidence="10" type="ORF">HYC85_026390</name>
</gene>
<evidence type="ECO:0000256" key="7">
    <source>
        <dbReference type="ARBA" id="ARBA00025911"/>
    </source>
</evidence>
<sequence length="260" mass="29048">MEIDKDGEEEAKHLGIQEQDRDSSSTRSTGPSHHEVTAMGGTNSQDQCISSESVRDGGYEKHVEGQMTPIFFMGRHPDFVTNPSQVDFSQSIFQPQTVGMAPARVPLPLDLTEDGPIYVNAKQYHGILRRRQTRAKLEARNKLVKARRPYLHESRHLHAVNRVRGSGGRFLSTKKHQEPDLPHTTGSQCIPDSVHSFQKGDISQFEDECSIMGVTDSDVIFRRPDRRFSAISPPQGIAVLGSEGVMCNGTRHCDPFPFVR</sequence>
<dbReference type="InterPro" id="IPR001289">
    <property type="entry name" value="NFYA"/>
</dbReference>
<dbReference type="Proteomes" id="UP000593564">
    <property type="component" value="Unassembled WGS sequence"/>
</dbReference>
<dbReference type="SMART" id="SM00521">
    <property type="entry name" value="CBF"/>
    <property type="match status" value="1"/>
</dbReference>
<keyword evidence="6 8" id="KW-0539">Nucleus</keyword>
<dbReference type="AlphaFoldDB" id="A0A7J7G5M5"/>
<dbReference type="PANTHER" id="PTHR12632">
    <property type="entry name" value="TRANSCRIPTION FACTOR NF-Y ALPHA-RELATED"/>
    <property type="match status" value="1"/>
</dbReference>
<evidence type="ECO:0000313" key="11">
    <source>
        <dbReference type="Proteomes" id="UP000593564"/>
    </source>
</evidence>
<reference evidence="11" key="1">
    <citation type="journal article" date="2020" name="Nat. Commun.">
        <title>Genome assembly of wild tea tree DASZ reveals pedigree and selection history of tea varieties.</title>
        <authorList>
            <person name="Zhang W."/>
            <person name="Zhang Y."/>
            <person name="Qiu H."/>
            <person name="Guo Y."/>
            <person name="Wan H."/>
            <person name="Zhang X."/>
            <person name="Scossa F."/>
            <person name="Alseekh S."/>
            <person name="Zhang Q."/>
            <person name="Wang P."/>
            <person name="Xu L."/>
            <person name="Schmidt M.H."/>
            <person name="Jia X."/>
            <person name="Li D."/>
            <person name="Zhu A."/>
            <person name="Guo F."/>
            <person name="Chen W."/>
            <person name="Ni D."/>
            <person name="Usadel B."/>
            <person name="Fernie A.R."/>
            <person name="Wen W."/>
        </authorList>
    </citation>
    <scope>NUCLEOTIDE SEQUENCE [LARGE SCALE GENOMIC DNA]</scope>
    <source>
        <strain evidence="11">cv. G240</strain>
    </source>
</reference>
<feature type="compositionally biased region" description="Basic and acidic residues" evidence="9">
    <location>
        <begin position="10"/>
        <end position="24"/>
    </location>
</feature>
<keyword evidence="4" id="KW-0010">Activator</keyword>